<name>A0ABN9UQW9_9DINO</name>
<feature type="compositionally biased region" description="Low complexity" evidence="1">
    <location>
        <begin position="60"/>
        <end position="71"/>
    </location>
</feature>
<protein>
    <submittedName>
        <fullName evidence="2">Uncharacterized protein</fullName>
    </submittedName>
</protein>
<dbReference type="EMBL" id="CAUYUJ010016061">
    <property type="protein sequence ID" value="CAK0861465.1"/>
    <property type="molecule type" value="Genomic_DNA"/>
</dbReference>
<keyword evidence="3" id="KW-1185">Reference proteome</keyword>
<evidence type="ECO:0000313" key="3">
    <source>
        <dbReference type="Proteomes" id="UP001189429"/>
    </source>
</evidence>
<accession>A0ABN9UQW9</accession>
<evidence type="ECO:0000313" key="2">
    <source>
        <dbReference type="EMBL" id="CAK0861465.1"/>
    </source>
</evidence>
<reference evidence="2" key="1">
    <citation type="submission" date="2023-10" db="EMBL/GenBank/DDBJ databases">
        <authorList>
            <person name="Chen Y."/>
            <person name="Shah S."/>
            <person name="Dougan E. K."/>
            <person name="Thang M."/>
            <person name="Chan C."/>
        </authorList>
    </citation>
    <scope>NUCLEOTIDE SEQUENCE [LARGE SCALE GENOMIC DNA]</scope>
</reference>
<organism evidence="2 3">
    <name type="scientific">Prorocentrum cordatum</name>
    <dbReference type="NCBI Taxonomy" id="2364126"/>
    <lineage>
        <taxon>Eukaryota</taxon>
        <taxon>Sar</taxon>
        <taxon>Alveolata</taxon>
        <taxon>Dinophyceae</taxon>
        <taxon>Prorocentrales</taxon>
        <taxon>Prorocentraceae</taxon>
        <taxon>Prorocentrum</taxon>
    </lineage>
</organism>
<sequence>MAAVARSSSSSSSSPGIILVLPSFASGPSSGRRARQQCPGREGPVGAAAPLGEPGGVAGTAGRSPPGSRPRTGGGSSPSAECAWCGRRKRACLIRRQPLLRVGSAVMMASK</sequence>
<proteinExistence type="predicted"/>
<feature type="region of interest" description="Disordered" evidence="1">
    <location>
        <begin position="23"/>
        <end position="81"/>
    </location>
</feature>
<gene>
    <name evidence="2" type="ORF">PCOR1329_LOCUS50127</name>
</gene>
<comment type="caution">
    <text evidence="2">The sequence shown here is derived from an EMBL/GenBank/DDBJ whole genome shotgun (WGS) entry which is preliminary data.</text>
</comment>
<evidence type="ECO:0000256" key="1">
    <source>
        <dbReference type="SAM" id="MobiDB-lite"/>
    </source>
</evidence>
<dbReference type="Proteomes" id="UP001189429">
    <property type="component" value="Unassembled WGS sequence"/>
</dbReference>